<accession>A0A1R3L6V3</accession>
<dbReference type="Proteomes" id="UP000243459">
    <property type="component" value="Unassembled WGS sequence"/>
</dbReference>
<dbReference type="AlphaFoldDB" id="A0A1R3L6V3"/>
<evidence type="ECO:0000313" key="2">
    <source>
        <dbReference type="Proteomes" id="UP000243459"/>
    </source>
</evidence>
<evidence type="ECO:0000313" key="1">
    <source>
        <dbReference type="EMBL" id="ONK55350.1"/>
    </source>
</evidence>
<dbReference type="Gramene" id="ONK55350">
    <property type="protein sequence ID" value="ONK55350"/>
    <property type="gene ID" value="A4U43_UnF4470"/>
</dbReference>
<protein>
    <submittedName>
        <fullName evidence="1">Uncharacterized protein</fullName>
    </submittedName>
</protein>
<organism evidence="1 2">
    <name type="scientific">Asparagus officinalis</name>
    <name type="common">Garden asparagus</name>
    <dbReference type="NCBI Taxonomy" id="4686"/>
    <lineage>
        <taxon>Eukaryota</taxon>
        <taxon>Viridiplantae</taxon>
        <taxon>Streptophyta</taxon>
        <taxon>Embryophyta</taxon>
        <taxon>Tracheophyta</taxon>
        <taxon>Spermatophyta</taxon>
        <taxon>Magnoliopsida</taxon>
        <taxon>Liliopsida</taxon>
        <taxon>Asparagales</taxon>
        <taxon>Asparagaceae</taxon>
        <taxon>Asparagoideae</taxon>
        <taxon>Asparagus</taxon>
    </lineage>
</organism>
<keyword evidence="2" id="KW-1185">Reference proteome</keyword>
<proteinExistence type="predicted"/>
<dbReference type="EMBL" id="KV863537">
    <property type="protein sequence ID" value="ONK55350.1"/>
    <property type="molecule type" value="Genomic_DNA"/>
</dbReference>
<sequence>MSSSIKEHLRSIGYWRRHGGEEEEEEDRGGISYVPTTEVDLVLTALLALESDALEAPLVGHAVGLKKHPHPKLAKEEILAIHKKVAKIAIQLKS</sequence>
<reference evidence="2" key="1">
    <citation type="journal article" date="2017" name="Nat. Commun.">
        <title>The asparagus genome sheds light on the origin and evolution of a young Y chromosome.</title>
        <authorList>
            <person name="Harkess A."/>
            <person name="Zhou J."/>
            <person name="Xu C."/>
            <person name="Bowers J.E."/>
            <person name="Van der Hulst R."/>
            <person name="Ayyampalayam S."/>
            <person name="Mercati F."/>
            <person name="Riccardi P."/>
            <person name="McKain M.R."/>
            <person name="Kakrana A."/>
            <person name="Tang H."/>
            <person name="Ray J."/>
            <person name="Groenendijk J."/>
            <person name="Arikit S."/>
            <person name="Mathioni S.M."/>
            <person name="Nakano M."/>
            <person name="Shan H."/>
            <person name="Telgmann-Rauber A."/>
            <person name="Kanno A."/>
            <person name="Yue Z."/>
            <person name="Chen H."/>
            <person name="Li W."/>
            <person name="Chen Y."/>
            <person name="Xu X."/>
            <person name="Zhang Y."/>
            <person name="Luo S."/>
            <person name="Chen H."/>
            <person name="Gao J."/>
            <person name="Mao Z."/>
            <person name="Pires J.C."/>
            <person name="Luo M."/>
            <person name="Kudrna D."/>
            <person name="Wing R.A."/>
            <person name="Meyers B.C."/>
            <person name="Yi K."/>
            <person name="Kong H."/>
            <person name="Lavrijsen P."/>
            <person name="Sunseri F."/>
            <person name="Falavigna A."/>
            <person name="Ye Y."/>
            <person name="Leebens-Mack J.H."/>
            <person name="Chen G."/>
        </authorList>
    </citation>
    <scope>NUCLEOTIDE SEQUENCE [LARGE SCALE GENOMIC DNA]</scope>
    <source>
        <strain evidence="2">cv. DH0086</strain>
    </source>
</reference>
<gene>
    <name evidence="1" type="ORF">A4U43_UnF4470</name>
</gene>
<name>A0A1R3L6V3_ASPOF</name>